<name>A0A914UYV1_9BILA</name>
<dbReference type="InterPro" id="IPR000560">
    <property type="entry name" value="His_Pase_clade-2"/>
</dbReference>
<dbReference type="WBParaSite" id="PSAMB.scaffold13561size2214.g35554.t1">
    <property type="protein sequence ID" value="PSAMB.scaffold13561size2214.g35554.t1"/>
    <property type="gene ID" value="PSAMB.scaffold13561size2214.g35554"/>
</dbReference>
<organism evidence="2 3">
    <name type="scientific">Plectus sambesii</name>
    <dbReference type="NCBI Taxonomy" id="2011161"/>
    <lineage>
        <taxon>Eukaryota</taxon>
        <taxon>Metazoa</taxon>
        <taxon>Ecdysozoa</taxon>
        <taxon>Nematoda</taxon>
        <taxon>Chromadorea</taxon>
        <taxon>Plectida</taxon>
        <taxon>Plectina</taxon>
        <taxon>Plectoidea</taxon>
        <taxon>Plectidae</taxon>
        <taxon>Plectus</taxon>
    </lineage>
</organism>
<reference evidence="3" key="1">
    <citation type="submission" date="2022-11" db="UniProtKB">
        <authorList>
            <consortium name="WormBaseParasite"/>
        </authorList>
    </citation>
    <scope>IDENTIFICATION</scope>
</reference>
<dbReference type="InterPro" id="IPR050645">
    <property type="entry name" value="Histidine_acid_phosphatase"/>
</dbReference>
<proteinExistence type="inferred from homology"/>
<keyword evidence="2" id="KW-1185">Reference proteome</keyword>
<dbReference type="CDD" id="cd07061">
    <property type="entry name" value="HP_HAP_like"/>
    <property type="match status" value="1"/>
</dbReference>
<dbReference type="Gene3D" id="3.40.50.1240">
    <property type="entry name" value="Phosphoglycerate mutase-like"/>
    <property type="match status" value="1"/>
</dbReference>
<dbReference type="InterPro" id="IPR029033">
    <property type="entry name" value="His_PPase_superfam"/>
</dbReference>
<dbReference type="Proteomes" id="UP000887566">
    <property type="component" value="Unplaced"/>
</dbReference>
<sequence length="197" mass="22698">MQQTKGLGQFIRNRYGKATDNFLSMDYKLEEIYVRSTDEDRALTSAQAMLSGLFPPQGQQVWDKDIAWQPIPVHSATPGAEDMLLKPTSVACPEYDKIYEEENSNIFNDYNIRYKDFFASISEMVGWPNLNMSNIDDVYSAIYRERTHNLTQPAWVDQLWNGTSAYDLILEMKRITRIADFNSPRKSKILGGYLLSD</sequence>
<dbReference type="SUPFAM" id="SSF53254">
    <property type="entry name" value="Phosphoglycerate mutase-like"/>
    <property type="match status" value="1"/>
</dbReference>
<comment type="similarity">
    <text evidence="1">Belongs to the histidine acid phosphatase family.</text>
</comment>
<dbReference type="PANTHER" id="PTHR11567">
    <property type="entry name" value="ACID PHOSPHATASE-RELATED"/>
    <property type="match status" value="1"/>
</dbReference>
<dbReference type="Pfam" id="PF00328">
    <property type="entry name" value="His_Phos_2"/>
    <property type="match status" value="1"/>
</dbReference>
<evidence type="ECO:0000256" key="1">
    <source>
        <dbReference type="ARBA" id="ARBA00005375"/>
    </source>
</evidence>
<dbReference type="PANTHER" id="PTHR11567:SF210">
    <property type="entry name" value="ACID PHOSPHATASE 5-RELATED"/>
    <property type="match status" value="1"/>
</dbReference>
<evidence type="ECO:0000313" key="3">
    <source>
        <dbReference type="WBParaSite" id="PSAMB.scaffold13561size2214.g35554.t1"/>
    </source>
</evidence>
<protein>
    <submittedName>
        <fullName evidence="3">Uncharacterized protein</fullName>
    </submittedName>
</protein>
<accession>A0A914UYV1</accession>
<evidence type="ECO:0000313" key="2">
    <source>
        <dbReference type="Proteomes" id="UP000887566"/>
    </source>
</evidence>
<dbReference type="AlphaFoldDB" id="A0A914UYV1"/>
<dbReference type="GO" id="GO:0016791">
    <property type="term" value="F:phosphatase activity"/>
    <property type="evidence" value="ECO:0007669"/>
    <property type="project" value="UniProtKB-ARBA"/>
</dbReference>